<sequence length="233" mass="24941">DINGTKQWTELLGTSESDYGYGIVVDSSGNIYITGYTNGDLDGNTNAGGFDIFVSKYATNGYREWTKLLGTSGNDHGKAIAVDSNGYIYITGSTNGDLDGNTNAGGPDIFISKYDINGTKQWTELLGTSENETGRAIAVDSNGYIYITGSTSGDLDGNTNAGVYDVFISKYDINGTKQWTELLGRAENEQGYGIVVDSSGNIYITGHTNGDLDGNTNAGEYDIFIWKLVDPDI</sequence>
<organism evidence="1">
    <name type="scientific">marine sediment metagenome</name>
    <dbReference type="NCBI Taxonomy" id="412755"/>
    <lineage>
        <taxon>unclassified sequences</taxon>
        <taxon>metagenomes</taxon>
        <taxon>ecological metagenomes</taxon>
    </lineage>
</organism>
<dbReference type="PANTHER" id="PTHR35580">
    <property type="entry name" value="CELL SURFACE GLYCOPROTEIN (S-LAYER PROTEIN)-LIKE PROTEIN"/>
    <property type="match status" value="1"/>
</dbReference>
<dbReference type="Gene3D" id="2.40.10.500">
    <property type="match status" value="2"/>
</dbReference>
<proteinExistence type="predicted"/>
<evidence type="ECO:0000313" key="1">
    <source>
        <dbReference type="EMBL" id="GAG08956.1"/>
    </source>
</evidence>
<dbReference type="AlphaFoldDB" id="X0W8L2"/>
<reference evidence="1" key="1">
    <citation type="journal article" date="2014" name="Front. Microbiol.">
        <title>High frequency of phylogenetically diverse reductive dehalogenase-homologous genes in deep subseafloor sedimentary metagenomes.</title>
        <authorList>
            <person name="Kawai M."/>
            <person name="Futagami T."/>
            <person name="Toyoda A."/>
            <person name="Takaki Y."/>
            <person name="Nishi S."/>
            <person name="Hori S."/>
            <person name="Arai W."/>
            <person name="Tsubouchi T."/>
            <person name="Morono Y."/>
            <person name="Uchiyama I."/>
            <person name="Ito T."/>
            <person name="Fujiyama A."/>
            <person name="Inagaki F."/>
            <person name="Takami H."/>
        </authorList>
    </citation>
    <scope>NUCLEOTIDE SEQUENCE</scope>
    <source>
        <strain evidence="1">Expedition CK06-06</strain>
    </source>
</reference>
<comment type="caution">
    <text evidence="1">The sequence shown here is derived from an EMBL/GenBank/DDBJ whole genome shotgun (WGS) entry which is preliminary data.</text>
</comment>
<feature type="non-terminal residue" evidence="1">
    <location>
        <position position="1"/>
    </location>
</feature>
<dbReference type="SUPFAM" id="SSF101898">
    <property type="entry name" value="NHL repeat"/>
    <property type="match status" value="1"/>
</dbReference>
<dbReference type="PANTHER" id="PTHR35580:SF1">
    <property type="entry name" value="PHYTASE-LIKE DOMAIN-CONTAINING PROTEIN"/>
    <property type="match status" value="1"/>
</dbReference>
<dbReference type="InterPro" id="IPR052918">
    <property type="entry name" value="Motility_Chemotaxis_Reg"/>
</dbReference>
<dbReference type="InterPro" id="IPR010620">
    <property type="entry name" value="SBBP_repeat"/>
</dbReference>
<gene>
    <name evidence="1" type="ORF">S01H1_40804</name>
</gene>
<protein>
    <recommendedName>
        <fullName evidence="2">Bulb-type lectin domain-containing protein</fullName>
    </recommendedName>
</protein>
<dbReference type="Pfam" id="PF06739">
    <property type="entry name" value="SBBP"/>
    <property type="match status" value="4"/>
</dbReference>
<evidence type="ECO:0008006" key="2">
    <source>
        <dbReference type="Google" id="ProtNLM"/>
    </source>
</evidence>
<accession>X0W8L2</accession>
<name>X0W8L2_9ZZZZ</name>
<dbReference type="EMBL" id="BARS01025854">
    <property type="protein sequence ID" value="GAG08956.1"/>
    <property type="molecule type" value="Genomic_DNA"/>
</dbReference>